<name>A0AAU9UP27_EUPED</name>
<dbReference type="AlphaFoldDB" id="A0AAU9UP27"/>
<dbReference type="InterPro" id="IPR029526">
    <property type="entry name" value="PGBD"/>
</dbReference>
<feature type="compositionally biased region" description="Basic and acidic residues" evidence="1">
    <location>
        <begin position="1"/>
        <end position="17"/>
    </location>
</feature>
<feature type="domain" description="PiggyBac transposable element-derived protein" evidence="2">
    <location>
        <begin position="114"/>
        <end position="455"/>
    </location>
</feature>
<evidence type="ECO:0000256" key="1">
    <source>
        <dbReference type="SAM" id="MobiDB-lite"/>
    </source>
</evidence>
<feature type="region of interest" description="Disordered" evidence="1">
    <location>
        <begin position="1"/>
        <end position="79"/>
    </location>
</feature>
<organism evidence="3 4">
    <name type="scientific">Euphydryas editha</name>
    <name type="common">Edith's checkerspot</name>
    <dbReference type="NCBI Taxonomy" id="104508"/>
    <lineage>
        <taxon>Eukaryota</taxon>
        <taxon>Metazoa</taxon>
        <taxon>Ecdysozoa</taxon>
        <taxon>Arthropoda</taxon>
        <taxon>Hexapoda</taxon>
        <taxon>Insecta</taxon>
        <taxon>Pterygota</taxon>
        <taxon>Neoptera</taxon>
        <taxon>Endopterygota</taxon>
        <taxon>Lepidoptera</taxon>
        <taxon>Glossata</taxon>
        <taxon>Ditrysia</taxon>
        <taxon>Papilionoidea</taxon>
        <taxon>Nymphalidae</taxon>
        <taxon>Nymphalinae</taxon>
        <taxon>Euphydryas</taxon>
    </lineage>
</organism>
<proteinExistence type="predicted"/>
<dbReference type="PANTHER" id="PTHR46599:SF3">
    <property type="entry name" value="PIGGYBAC TRANSPOSABLE ELEMENT-DERIVED PROTEIN 4"/>
    <property type="match status" value="1"/>
</dbReference>
<dbReference type="EMBL" id="CAKOGL010000023">
    <property type="protein sequence ID" value="CAH2100932.1"/>
    <property type="molecule type" value="Genomic_DNA"/>
</dbReference>
<keyword evidence="4" id="KW-1185">Reference proteome</keyword>
<evidence type="ECO:0000259" key="2">
    <source>
        <dbReference type="Pfam" id="PF13843"/>
    </source>
</evidence>
<evidence type="ECO:0000313" key="4">
    <source>
        <dbReference type="Proteomes" id="UP001153954"/>
    </source>
</evidence>
<dbReference type="PANTHER" id="PTHR46599">
    <property type="entry name" value="PIGGYBAC TRANSPOSABLE ELEMENT-DERIVED PROTEIN 4"/>
    <property type="match status" value="1"/>
</dbReference>
<dbReference type="Pfam" id="PF13843">
    <property type="entry name" value="DDE_Tnp_1_7"/>
    <property type="match status" value="1"/>
</dbReference>
<accession>A0AAU9UP27</accession>
<gene>
    <name evidence="3" type="ORF">EEDITHA_LOCUS15739</name>
</gene>
<dbReference type="Proteomes" id="UP001153954">
    <property type="component" value="Unassembled WGS sequence"/>
</dbReference>
<reference evidence="3" key="1">
    <citation type="submission" date="2022-03" db="EMBL/GenBank/DDBJ databases">
        <authorList>
            <person name="Tunstrom K."/>
        </authorList>
    </citation>
    <scope>NUCLEOTIDE SEQUENCE</scope>
</reference>
<protein>
    <recommendedName>
        <fullName evidence="2">PiggyBac transposable element-derived protein domain-containing protein</fullName>
    </recommendedName>
</protein>
<sequence length="525" mass="60813">MSRKNTYTDEELRRILEESDCEQNNQSDSSDEGGNEAELQITAPPDSDSDDDNDVERNVGPRTGIAPTTERRMKEHDEEEGWIYEIQPLDRQIFSNAENFIHSENIPENADVFTIFRLLVDDNVFDLMVEQTNLYATQVIASNSGGRMNRWKPVNKEEMEKFLGTYLLTGIIRFPTLECYWKKDPIFYHPLLHHINMSYNRFVAILRCWHFVDNTAERDANDRLYKVQPVIDIVMRNCRKLLTPTDCVVVDESMVPFQGRLLIRQYNPNKTHKYGLKIYKVTTDDGYIWKYKVYCGQDPQIANLDKPGSVIVELCEDLLDQGRLIIADNWYTSIPLAEYLLTRKTDLCGTLRKNRKNIPLLVKNKKLKRGEQIAAQKNHVTILKWKDKRDVLMISTCHADEQTMSSGRNPRPKPNMILEYNDRKKGIDLSDELASYYSPIRKTMTWYKKVVVDVLFGVGVVNTVYLYNKLNQQNKCALLQAQMSIVKKLLGINDVQTPAVPTPSTSQIQTHFLKQLDRKDGCRVL</sequence>
<comment type="caution">
    <text evidence="3">The sequence shown here is derived from an EMBL/GenBank/DDBJ whole genome shotgun (WGS) entry which is preliminary data.</text>
</comment>
<evidence type="ECO:0000313" key="3">
    <source>
        <dbReference type="EMBL" id="CAH2100932.1"/>
    </source>
</evidence>